<dbReference type="AlphaFoldDB" id="A0A1Y3EG50"/>
<evidence type="ECO:0000313" key="2">
    <source>
        <dbReference type="EMBL" id="OUC43975.1"/>
    </source>
</evidence>
<evidence type="ECO:0000259" key="1">
    <source>
        <dbReference type="PROSITE" id="PS50202"/>
    </source>
</evidence>
<dbReference type="EMBL" id="LVZM01013769">
    <property type="protein sequence ID" value="OUC43975.1"/>
    <property type="molecule type" value="Genomic_DNA"/>
</dbReference>
<protein>
    <recommendedName>
        <fullName evidence="1">MSP domain-containing protein</fullName>
    </recommendedName>
</protein>
<gene>
    <name evidence="2" type="ORF">D917_02385</name>
</gene>
<dbReference type="InterPro" id="IPR008962">
    <property type="entry name" value="PapD-like_sf"/>
</dbReference>
<dbReference type="InterPro" id="IPR000535">
    <property type="entry name" value="MSP_dom"/>
</dbReference>
<dbReference type="SUPFAM" id="SSF49354">
    <property type="entry name" value="PapD-like"/>
    <property type="match status" value="1"/>
</dbReference>
<dbReference type="Proteomes" id="UP000243006">
    <property type="component" value="Unassembled WGS sequence"/>
</dbReference>
<sequence>MEKNSEEIAVIPKGDIWLNWPCLGDQVTNMQIINTGNRPLAWQLSSNHEERYQFMPSRGSLLGNSSVKVCITVKAFSLEAEYLELIDDEIIVQWVEDREQRAKFNPKLFDQAKAKWKSVRPTDALCLGTDQGDVDGRHGSILLNLNNQRAKQQIQTGGPTRPNSWRRYAREQPENENAFKSIAAKFVPYGHAHHAKTDLSL</sequence>
<accession>A0A1Y3EG50</accession>
<dbReference type="Gene3D" id="2.60.40.10">
    <property type="entry name" value="Immunoglobulins"/>
    <property type="match status" value="1"/>
</dbReference>
<proteinExistence type="predicted"/>
<evidence type="ECO:0000313" key="3">
    <source>
        <dbReference type="Proteomes" id="UP000243006"/>
    </source>
</evidence>
<comment type="caution">
    <text evidence="2">The sequence shown here is derived from an EMBL/GenBank/DDBJ whole genome shotgun (WGS) entry which is preliminary data.</text>
</comment>
<feature type="domain" description="MSP" evidence="1">
    <location>
        <begin position="7"/>
        <end position="119"/>
    </location>
</feature>
<name>A0A1Y3EG50_9BILA</name>
<reference evidence="2 3" key="1">
    <citation type="submission" date="2015-04" db="EMBL/GenBank/DDBJ databases">
        <title>Draft genome of the roundworm Trichinella nativa.</title>
        <authorList>
            <person name="Mitreva M."/>
        </authorList>
    </citation>
    <scope>NUCLEOTIDE SEQUENCE [LARGE SCALE GENOMIC DNA]</scope>
    <source>
        <strain evidence="2 3">ISS45</strain>
    </source>
</reference>
<organism evidence="2 3">
    <name type="scientific">Trichinella nativa</name>
    <dbReference type="NCBI Taxonomy" id="6335"/>
    <lineage>
        <taxon>Eukaryota</taxon>
        <taxon>Metazoa</taxon>
        <taxon>Ecdysozoa</taxon>
        <taxon>Nematoda</taxon>
        <taxon>Enoplea</taxon>
        <taxon>Dorylaimia</taxon>
        <taxon>Trichinellida</taxon>
        <taxon>Trichinellidae</taxon>
        <taxon>Trichinella</taxon>
    </lineage>
</organism>
<dbReference type="PROSITE" id="PS50202">
    <property type="entry name" value="MSP"/>
    <property type="match status" value="1"/>
</dbReference>
<dbReference type="InterPro" id="IPR013783">
    <property type="entry name" value="Ig-like_fold"/>
</dbReference>